<comment type="caution">
    <text evidence="2">The sequence shown here is derived from an EMBL/GenBank/DDBJ whole genome shotgun (WGS) entry which is preliminary data.</text>
</comment>
<evidence type="ECO:0000256" key="1">
    <source>
        <dbReference type="SAM" id="Phobius"/>
    </source>
</evidence>
<keyword evidence="3" id="KW-1185">Reference proteome</keyword>
<feature type="transmembrane region" description="Helical" evidence="1">
    <location>
        <begin position="41"/>
        <end position="65"/>
    </location>
</feature>
<accession>A0ABR1DGB4</accession>
<name>A0ABR1DGB4_NECAM</name>
<dbReference type="EMBL" id="JAVFWL010000004">
    <property type="protein sequence ID" value="KAK6749223.1"/>
    <property type="molecule type" value="Genomic_DNA"/>
</dbReference>
<keyword evidence="1" id="KW-0472">Membrane</keyword>
<evidence type="ECO:0000313" key="2">
    <source>
        <dbReference type="EMBL" id="KAK6749223.1"/>
    </source>
</evidence>
<feature type="transmembrane region" description="Helical" evidence="1">
    <location>
        <begin position="77"/>
        <end position="94"/>
    </location>
</feature>
<sequence length="104" mass="12021">MSFTYLRSVNSLDPRRTAMGRKTTRHFVPLQLEKGIEKSSIFLYTAISSCSDLTLCIFIPFLLTHNSQYGIDDSTELTRSFFIYYVMIIINALVRKIQTTKQIT</sequence>
<organism evidence="2 3">
    <name type="scientific">Necator americanus</name>
    <name type="common">Human hookworm</name>
    <dbReference type="NCBI Taxonomy" id="51031"/>
    <lineage>
        <taxon>Eukaryota</taxon>
        <taxon>Metazoa</taxon>
        <taxon>Ecdysozoa</taxon>
        <taxon>Nematoda</taxon>
        <taxon>Chromadorea</taxon>
        <taxon>Rhabditida</taxon>
        <taxon>Rhabditina</taxon>
        <taxon>Rhabditomorpha</taxon>
        <taxon>Strongyloidea</taxon>
        <taxon>Ancylostomatidae</taxon>
        <taxon>Bunostominae</taxon>
        <taxon>Necator</taxon>
    </lineage>
</organism>
<keyword evidence="1" id="KW-1133">Transmembrane helix</keyword>
<evidence type="ECO:0008006" key="4">
    <source>
        <dbReference type="Google" id="ProtNLM"/>
    </source>
</evidence>
<keyword evidence="1" id="KW-0812">Transmembrane</keyword>
<gene>
    <name evidence="2" type="primary">Necator_chrIV.g14974</name>
    <name evidence="2" type="ORF">RB195_001679</name>
</gene>
<dbReference type="Proteomes" id="UP001303046">
    <property type="component" value="Unassembled WGS sequence"/>
</dbReference>
<proteinExistence type="predicted"/>
<reference evidence="2 3" key="1">
    <citation type="submission" date="2023-08" db="EMBL/GenBank/DDBJ databases">
        <title>A Necator americanus chromosomal reference genome.</title>
        <authorList>
            <person name="Ilik V."/>
            <person name="Petrzelkova K.J."/>
            <person name="Pardy F."/>
            <person name="Fuh T."/>
            <person name="Niatou-Singa F.S."/>
            <person name="Gouil Q."/>
            <person name="Baker L."/>
            <person name="Ritchie M.E."/>
            <person name="Jex A.R."/>
            <person name="Gazzola D."/>
            <person name="Li H."/>
            <person name="Toshio Fujiwara R."/>
            <person name="Zhan B."/>
            <person name="Aroian R.V."/>
            <person name="Pafco B."/>
            <person name="Schwarz E.M."/>
        </authorList>
    </citation>
    <scope>NUCLEOTIDE SEQUENCE [LARGE SCALE GENOMIC DNA]</scope>
    <source>
        <strain evidence="2 3">Aroian</strain>
        <tissue evidence="2">Whole animal</tissue>
    </source>
</reference>
<evidence type="ECO:0000313" key="3">
    <source>
        <dbReference type="Proteomes" id="UP001303046"/>
    </source>
</evidence>
<protein>
    <recommendedName>
        <fullName evidence="4">7TM GPCR serpentine receptor class x (Srx) domain-containing protein</fullName>
    </recommendedName>
</protein>